<feature type="transmembrane region" description="Helical" evidence="6">
    <location>
        <begin position="333"/>
        <end position="354"/>
    </location>
</feature>
<feature type="transmembrane region" description="Helical" evidence="6">
    <location>
        <begin position="185"/>
        <end position="206"/>
    </location>
</feature>
<evidence type="ECO:0000256" key="5">
    <source>
        <dbReference type="SAM" id="MobiDB-lite"/>
    </source>
</evidence>
<keyword evidence="4 6" id="KW-0472">Membrane</keyword>
<evidence type="ECO:0008006" key="9">
    <source>
        <dbReference type="Google" id="ProtNLM"/>
    </source>
</evidence>
<dbReference type="Proteomes" id="UP000230233">
    <property type="component" value="Chromosome X"/>
</dbReference>
<dbReference type="AlphaFoldDB" id="A0A2G5T291"/>
<gene>
    <name evidence="7" type="primary">Cni-sra-37</name>
    <name evidence="7" type="synonym">Cnig_chr_X.g26236</name>
    <name evidence="7" type="ORF">B9Z55_026236</name>
</gene>
<feature type="region of interest" description="Disordered" evidence="5">
    <location>
        <begin position="395"/>
        <end position="418"/>
    </location>
</feature>
<dbReference type="Pfam" id="PF10292">
    <property type="entry name" value="7TM_GPCR_Srab"/>
    <property type="match status" value="1"/>
</dbReference>
<evidence type="ECO:0000313" key="7">
    <source>
        <dbReference type="EMBL" id="PIC21387.1"/>
    </source>
</evidence>
<dbReference type="PANTHER" id="PTHR31357:SF17">
    <property type="entry name" value="G_PROTEIN_RECEP_F1_2 DOMAIN-CONTAINING PROTEIN"/>
    <property type="match status" value="1"/>
</dbReference>
<organism evidence="7 8">
    <name type="scientific">Caenorhabditis nigoni</name>
    <dbReference type="NCBI Taxonomy" id="1611254"/>
    <lineage>
        <taxon>Eukaryota</taxon>
        <taxon>Metazoa</taxon>
        <taxon>Ecdysozoa</taxon>
        <taxon>Nematoda</taxon>
        <taxon>Chromadorea</taxon>
        <taxon>Rhabditida</taxon>
        <taxon>Rhabditina</taxon>
        <taxon>Rhabditomorpha</taxon>
        <taxon>Rhabditoidea</taxon>
        <taxon>Rhabditidae</taxon>
        <taxon>Peloderinae</taxon>
        <taxon>Caenorhabditis</taxon>
    </lineage>
</organism>
<comment type="caution">
    <text evidence="7">The sequence shown here is derived from an EMBL/GenBank/DDBJ whole genome shotgun (WGS) entry which is preliminary data.</text>
</comment>
<dbReference type="InterPro" id="IPR051080">
    <property type="entry name" value="Nematode_rcpt-like_serp_alpha"/>
</dbReference>
<keyword evidence="2 6" id="KW-0812">Transmembrane</keyword>
<evidence type="ECO:0000256" key="3">
    <source>
        <dbReference type="ARBA" id="ARBA00022989"/>
    </source>
</evidence>
<feature type="transmembrane region" description="Helical" evidence="6">
    <location>
        <begin position="62"/>
        <end position="82"/>
    </location>
</feature>
<proteinExistence type="predicted"/>
<dbReference type="OrthoDB" id="5794575at2759"/>
<feature type="transmembrane region" description="Helical" evidence="6">
    <location>
        <begin position="297"/>
        <end position="321"/>
    </location>
</feature>
<evidence type="ECO:0000256" key="1">
    <source>
        <dbReference type="ARBA" id="ARBA00004141"/>
    </source>
</evidence>
<feature type="transmembrane region" description="Helical" evidence="6">
    <location>
        <begin position="145"/>
        <end position="164"/>
    </location>
</feature>
<keyword evidence="8" id="KW-1185">Reference proteome</keyword>
<evidence type="ECO:0000256" key="4">
    <source>
        <dbReference type="ARBA" id="ARBA00023136"/>
    </source>
</evidence>
<dbReference type="EMBL" id="PDUG01000006">
    <property type="protein sequence ID" value="PIC21387.1"/>
    <property type="molecule type" value="Genomic_DNA"/>
</dbReference>
<protein>
    <recommendedName>
        <fullName evidence="9">G-protein coupled receptors family 1 profile domain-containing protein</fullName>
    </recommendedName>
</protein>
<feature type="compositionally biased region" description="Polar residues" evidence="5">
    <location>
        <begin position="401"/>
        <end position="418"/>
    </location>
</feature>
<accession>A0A2G5T291</accession>
<comment type="subcellular location">
    <subcellularLocation>
        <location evidence="1">Membrane</location>
        <topology evidence="1">Multi-pass membrane protein</topology>
    </subcellularLocation>
</comment>
<feature type="transmembrane region" description="Helical" evidence="6">
    <location>
        <begin position="103"/>
        <end position="125"/>
    </location>
</feature>
<keyword evidence="3 6" id="KW-1133">Transmembrane helix</keyword>
<dbReference type="InterPro" id="IPR019408">
    <property type="entry name" value="7TM_GPCR_serpentine_rcpt_Srab"/>
</dbReference>
<evidence type="ECO:0000313" key="8">
    <source>
        <dbReference type="Proteomes" id="UP000230233"/>
    </source>
</evidence>
<dbReference type="GO" id="GO:0016020">
    <property type="term" value="C:membrane"/>
    <property type="evidence" value="ECO:0007669"/>
    <property type="project" value="UniProtKB-SubCell"/>
</dbReference>
<name>A0A2G5T291_9PELO</name>
<dbReference type="GO" id="GO:0004984">
    <property type="term" value="F:olfactory receptor activity"/>
    <property type="evidence" value="ECO:0007669"/>
    <property type="project" value="TreeGrafter"/>
</dbReference>
<feature type="transmembrane region" description="Helical" evidence="6">
    <location>
        <begin position="234"/>
        <end position="252"/>
    </location>
</feature>
<reference evidence="8" key="1">
    <citation type="submission" date="2017-10" db="EMBL/GenBank/DDBJ databases">
        <title>Rapid genome shrinkage in a self-fertile nematode reveals novel sperm competition proteins.</title>
        <authorList>
            <person name="Yin D."/>
            <person name="Schwarz E.M."/>
            <person name="Thomas C.G."/>
            <person name="Felde R.L."/>
            <person name="Korf I.F."/>
            <person name="Cutter A.D."/>
            <person name="Schartner C.M."/>
            <person name="Ralston E.J."/>
            <person name="Meyer B.J."/>
            <person name="Haag E.S."/>
        </authorList>
    </citation>
    <scope>NUCLEOTIDE SEQUENCE [LARGE SCALE GENOMIC DNA]</scope>
    <source>
        <strain evidence="8">JU1422</strain>
    </source>
</reference>
<evidence type="ECO:0000256" key="6">
    <source>
        <dbReference type="SAM" id="Phobius"/>
    </source>
</evidence>
<evidence type="ECO:0000256" key="2">
    <source>
        <dbReference type="ARBA" id="ARBA00022692"/>
    </source>
</evidence>
<sequence>MLYTYNILYSTSSKFIHSSKVRIQRDQTTTNRLFKKTMDLSKEQVYNITQCEEAAATVSSPLYLIPSIFHTLATAGTYYMLWKVCCSYTSWLAYHVNTKVLMLVHMGSIVLFSTATLINYMSLFLNAIMAKEDCDYLYQTSSCSFLRRIFFFSNLLGCFMRISIMGERAYAISKFGTYEHMQSKFGYYVASGFVALSLVIVCWVTWMEDSSELLTNCYAFSSCPSIRNRVYEMFRFQLLLEFVTLGICIYVCRCNRTIRKRYECIDGGSASSVNHSDNGWLSPRYTTHESTKILGNLFPIIVCSSVIMSVYICFSHLGHLLLPIMTLAHYKQLASWIFLIPYNAFFSMLLYDFVFQCDRAQKLASLENAMKEKFPTEMFQDIISKFWDKRYDEAYPDRASSRSGQSTPRSPRYQTTEC</sequence>
<dbReference type="PANTHER" id="PTHR31357">
    <property type="entry name" value="SERPENTINE RECEPTOR CLASS ALPHA-10"/>
    <property type="match status" value="1"/>
</dbReference>